<dbReference type="NCBIfam" id="TIGR03933">
    <property type="entry name" value="PIA_icaB"/>
    <property type="match status" value="1"/>
</dbReference>
<dbReference type="InterPro" id="IPR011330">
    <property type="entry name" value="Glyco_hydro/deAcase_b/a-brl"/>
</dbReference>
<dbReference type="InterPro" id="IPR051398">
    <property type="entry name" value="Polysacch_Deacetylase"/>
</dbReference>
<dbReference type="PROSITE" id="PS51677">
    <property type="entry name" value="NODB"/>
    <property type="match status" value="1"/>
</dbReference>
<comment type="subcellular location">
    <subcellularLocation>
        <location evidence="1">Secreted</location>
        <location evidence="1">Cell wall</location>
    </subcellularLocation>
</comment>
<comment type="similarity">
    <text evidence="2">Belongs to the polysaccharide deacetylase family.</text>
</comment>
<evidence type="ECO:0000256" key="10">
    <source>
        <dbReference type="SAM" id="SignalP"/>
    </source>
</evidence>
<feature type="domain" description="NodB homology" evidence="11">
    <location>
        <begin position="113"/>
        <end position="289"/>
    </location>
</feature>
<reference evidence="12" key="1">
    <citation type="journal article" date="2009" name="J. Clin. Microbiol.">
        <title>Biofilm formation by Staphylococcus haemolyticus.</title>
        <authorList>
            <person name="Fredheim E.G."/>
            <person name="Klingenberg C."/>
            <person name="Rohde H."/>
            <person name="Frankenberger S."/>
            <person name="Gaustad P."/>
            <person name="Flaegstad T."/>
            <person name="Sollid J.E."/>
        </authorList>
    </citation>
    <scope>NUCLEOTIDE SEQUENCE</scope>
    <source>
        <strain evidence="12">25-59</strain>
    </source>
</reference>
<keyword evidence="6 10" id="KW-0732">Signal</keyword>
<accession>B8Y3Y6</accession>
<dbReference type="SMR" id="B8Y3Y6"/>
<evidence type="ECO:0000256" key="9">
    <source>
        <dbReference type="ARBA" id="ARBA00033195"/>
    </source>
</evidence>
<keyword evidence="7" id="KW-0378">Hydrolase</keyword>
<evidence type="ECO:0000256" key="5">
    <source>
        <dbReference type="ARBA" id="ARBA00022525"/>
    </source>
</evidence>
<protein>
    <recommendedName>
        <fullName evidence="3">Poly-beta-1,6-N-acetyl-D-glucosamine N-deacetylase</fullName>
    </recommendedName>
    <alternativeName>
        <fullName evidence="9">Biofilm polysaccharide intercellular adhesin deacetylase</fullName>
    </alternativeName>
    <alternativeName>
        <fullName evidence="8">Intercellular adhesion protein B</fullName>
    </alternativeName>
</protein>
<evidence type="ECO:0000313" key="12">
    <source>
        <dbReference type="EMBL" id="ACL68647.1"/>
    </source>
</evidence>
<feature type="signal peptide" evidence="10">
    <location>
        <begin position="1"/>
        <end position="20"/>
    </location>
</feature>
<dbReference type="GO" id="GO:0016811">
    <property type="term" value="F:hydrolase activity, acting on carbon-nitrogen (but not peptide) bonds, in linear amides"/>
    <property type="evidence" value="ECO:0007669"/>
    <property type="project" value="InterPro"/>
</dbReference>
<gene>
    <name evidence="12" type="primary">icaB</name>
</gene>
<dbReference type="CDD" id="cd10965">
    <property type="entry name" value="CE4_IcaB_5s"/>
    <property type="match status" value="1"/>
</dbReference>
<dbReference type="InterPro" id="IPR002509">
    <property type="entry name" value="NODB_dom"/>
</dbReference>
<dbReference type="SUPFAM" id="SSF88713">
    <property type="entry name" value="Glycoside hydrolase/deacetylase"/>
    <property type="match status" value="1"/>
</dbReference>
<dbReference type="EMBL" id="FJ472951">
    <property type="protein sequence ID" value="ACL68647.1"/>
    <property type="molecule type" value="Genomic_DNA"/>
</dbReference>
<evidence type="ECO:0000259" key="11">
    <source>
        <dbReference type="PROSITE" id="PS51677"/>
    </source>
</evidence>
<evidence type="ECO:0000256" key="4">
    <source>
        <dbReference type="ARBA" id="ARBA00022512"/>
    </source>
</evidence>
<evidence type="ECO:0000256" key="1">
    <source>
        <dbReference type="ARBA" id="ARBA00004191"/>
    </source>
</evidence>
<dbReference type="Gene3D" id="3.20.20.370">
    <property type="entry name" value="Glycoside hydrolase/deacetylase"/>
    <property type="match status" value="1"/>
</dbReference>
<dbReference type="PANTHER" id="PTHR34216">
    <property type="match status" value="1"/>
</dbReference>
<proteinExistence type="inferred from homology"/>
<sequence>MKPFKLIFISALMILIMTNATPISHLNAQANEENKKLKYEKNSALALNYHRVRKKDPLNDFISLLSGSKEIKNYSVTDQEFKSQIQWLKAHDAKFLTLKEFIKYKEKGKFPKRSVWINFDDMDQTIYDNAFPVLKKYHIPATGFLITNHIGSTNFHNLNLLSKKQLDEMYETGLWDFESHTHDLHALKKGNKSKFLDSSQSVASKDIKKSEHYLNKNYPKNERALAYPYGLINDDKIKAMKKNGIQYGFTLQEKAVTPDADNYRIPRILVSNDAFETLIKEWDGFDEEK</sequence>
<evidence type="ECO:0000256" key="6">
    <source>
        <dbReference type="ARBA" id="ARBA00022729"/>
    </source>
</evidence>
<name>B8Y3Y6_STAHA</name>
<dbReference type="AlphaFoldDB" id="B8Y3Y6"/>
<dbReference type="GO" id="GO:0005975">
    <property type="term" value="P:carbohydrate metabolic process"/>
    <property type="evidence" value="ECO:0007669"/>
    <property type="project" value="InterPro"/>
</dbReference>
<evidence type="ECO:0000256" key="2">
    <source>
        <dbReference type="ARBA" id="ARBA00010973"/>
    </source>
</evidence>
<organism evidence="12">
    <name type="scientific">Staphylococcus haemolyticus</name>
    <dbReference type="NCBI Taxonomy" id="1283"/>
    <lineage>
        <taxon>Bacteria</taxon>
        <taxon>Bacillati</taxon>
        <taxon>Bacillota</taxon>
        <taxon>Bacilli</taxon>
        <taxon>Bacillales</taxon>
        <taxon>Staphylococcaceae</taxon>
        <taxon>Staphylococcus</taxon>
    </lineage>
</organism>
<dbReference type="Pfam" id="PF01522">
    <property type="entry name" value="Polysacc_deac_1"/>
    <property type="match status" value="1"/>
</dbReference>
<keyword evidence="5" id="KW-0964">Secreted</keyword>
<reference evidence="12" key="2">
    <citation type="submission" date="2009-02" db="EMBL/GenBank/DDBJ databases">
        <authorList>
            <person name="Fredheim E.G.A."/>
        </authorList>
    </citation>
    <scope>NUCLEOTIDE SEQUENCE</scope>
    <source>
        <strain evidence="12">25-59</strain>
    </source>
</reference>
<dbReference type="PANTHER" id="PTHR34216:SF3">
    <property type="entry name" value="POLY-BETA-1,6-N-ACETYL-D-GLUCOSAMINE N-DEACETYLASE"/>
    <property type="match status" value="1"/>
</dbReference>
<evidence type="ECO:0000256" key="3">
    <source>
        <dbReference type="ARBA" id="ARBA00016781"/>
    </source>
</evidence>
<keyword evidence="4" id="KW-0134">Cell wall</keyword>
<feature type="chain" id="PRO_5038740059" description="Poly-beta-1,6-N-acetyl-D-glucosamine N-deacetylase" evidence="10">
    <location>
        <begin position="21"/>
        <end position="289"/>
    </location>
</feature>
<evidence type="ECO:0000256" key="8">
    <source>
        <dbReference type="ARBA" id="ARBA00030189"/>
    </source>
</evidence>
<evidence type="ECO:0000256" key="7">
    <source>
        <dbReference type="ARBA" id="ARBA00022801"/>
    </source>
</evidence>
<dbReference type="InterPro" id="IPR023872">
    <property type="entry name" value="PNAG_deacetylase"/>
</dbReference>